<evidence type="ECO:0000259" key="4">
    <source>
        <dbReference type="PROSITE" id="PS50213"/>
    </source>
</evidence>
<dbReference type="HOGENOM" id="CLU_817286_0_0_1"/>
<dbReference type="OrthoDB" id="1893649at2759"/>
<gene>
    <name evidence="6" type="primary">LOC102670536</name>
    <name evidence="5" type="ORF">GLYMA_09G119800</name>
</gene>
<protein>
    <recommendedName>
        <fullName evidence="4">FAS1 domain-containing protein</fullName>
    </recommendedName>
</protein>
<dbReference type="KEGG" id="gmx:102670536"/>
<dbReference type="InterPro" id="IPR036378">
    <property type="entry name" value="FAS1_dom_sf"/>
</dbReference>
<evidence type="ECO:0000256" key="1">
    <source>
        <dbReference type="ARBA" id="ARBA00007843"/>
    </source>
</evidence>
<reference evidence="6" key="2">
    <citation type="submission" date="2018-02" db="UniProtKB">
        <authorList>
            <consortium name="EnsemblPlants"/>
        </authorList>
    </citation>
    <scope>IDENTIFICATION</scope>
    <source>
        <strain evidence="6">Williams 82</strain>
    </source>
</reference>
<dbReference type="InterPro" id="IPR052806">
    <property type="entry name" value="Fasciclin-like_AGP"/>
</dbReference>
<keyword evidence="3" id="KW-0732">Signal</keyword>
<dbReference type="GeneID" id="102670536"/>
<dbReference type="SMART" id="SM00554">
    <property type="entry name" value="FAS1"/>
    <property type="match status" value="2"/>
</dbReference>
<feature type="compositionally biased region" description="Basic residues" evidence="2">
    <location>
        <begin position="304"/>
        <end position="315"/>
    </location>
</feature>
<evidence type="ECO:0000313" key="6">
    <source>
        <dbReference type="EnsemblPlants" id="KRH38227"/>
    </source>
</evidence>
<dbReference type="OMA" id="PEMYRGD"/>
<feature type="domain" description="FAS1" evidence="4">
    <location>
        <begin position="15"/>
        <end position="150"/>
    </location>
</feature>
<dbReference type="RefSeq" id="XP_006588167.1">
    <property type="nucleotide sequence ID" value="XM_006588104.2"/>
</dbReference>
<dbReference type="AlphaFoldDB" id="K7LDE0"/>
<dbReference type="FunFam" id="2.30.180.10:FF:000046">
    <property type="entry name" value="Fasciclin-like arabinogalactan family protein"/>
    <property type="match status" value="1"/>
</dbReference>
<feature type="domain" description="FAS1" evidence="4">
    <location>
        <begin position="178"/>
        <end position="304"/>
    </location>
</feature>
<dbReference type="EnsemblPlants" id="KRH38227">
    <property type="protein sequence ID" value="KRH38227"/>
    <property type="gene ID" value="GLYMA_09G119800"/>
</dbReference>
<name>K7LDE0_SOYBN</name>
<organism evidence="6">
    <name type="scientific">Glycine max</name>
    <name type="common">Soybean</name>
    <name type="synonym">Glycine hispida</name>
    <dbReference type="NCBI Taxonomy" id="3847"/>
    <lineage>
        <taxon>Eukaryota</taxon>
        <taxon>Viridiplantae</taxon>
        <taxon>Streptophyta</taxon>
        <taxon>Embryophyta</taxon>
        <taxon>Tracheophyta</taxon>
        <taxon>Spermatophyta</taxon>
        <taxon>Magnoliopsida</taxon>
        <taxon>eudicotyledons</taxon>
        <taxon>Gunneridae</taxon>
        <taxon>Pentapetalae</taxon>
        <taxon>rosids</taxon>
        <taxon>fabids</taxon>
        <taxon>Fabales</taxon>
        <taxon>Fabaceae</taxon>
        <taxon>Papilionoideae</taxon>
        <taxon>50 kb inversion clade</taxon>
        <taxon>NPAAA clade</taxon>
        <taxon>indigoferoid/millettioid clade</taxon>
        <taxon>Phaseoleae</taxon>
        <taxon>Glycine</taxon>
        <taxon>Glycine subgen. Soja</taxon>
    </lineage>
</organism>
<keyword evidence="7" id="KW-1185">Reference proteome</keyword>
<dbReference type="PANTHER" id="PTHR33985:SF17">
    <property type="entry name" value="FASCICLIN-LIKE ARABINOGALACTAN PROTEIN 20"/>
    <property type="match status" value="1"/>
</dbReference>
<dbReference type="InterPro" id="IPR000782">
    <property type="entry name" value="FAS1_domain"/>
</dbReference>
<dbReference type="Proteomes" id="UP000008827">
    <property type="component" value="Chromosome 9"/>
</dbReference>
<dbReference type="Gene3D" id="2.30.180.10">
    <property type="entry name" value="FAS1 domain"/>
    <property type="match status" value="1"/>
</dbReference>
<reference evidence="5" key="3">
    <citation type="submission" date="2018-07" db="EMBL/GenBank/DDBJ databases">
        <title>WGS assembly of Glycine max.</title>
        <authorList>
            <person name="Schmutz J."/>
            <person name="Cannon S."/>
            <person name="Schlueter J."/>
            <person name="Ma J."/>
            <person name="Mitros T."/>
            <person name="Nelson W."/>
            <person name="Hyten D."/>
            <person name="Song Q."/>
            <person name="Thelen J."/>
            <person name="Cheng J."/>
            <person name="Xu D."/>
            <person name="Hellsten U."/>
            <person name="May G."/>
            <person name="Yu Y."/>
            <person name="Sakurai T."/>
            <person name="Umezawa T."/>
            <person name="Bhattacharyya M."/>
            <person name="Sandhu D."/>
            <person name="Valliyodan B."/>
            <person name="Lindquist E."/>
            <person name="Peto M."/>
            <person name="Grant D."/>
            <person name="Shu S."/>
            <person name="Goodstein D."/>
            <person name="Barry K."/>
            <person name="Futrell-Griggs M."/>
            <person name="Abernathy B."/>
            <person name="Du J."/>
            <person name="Tian Z."/>
            <person name="Zhu L."/>
            <person name="Gill N."/>
            <person name="Joshi T."/>
            <person name="Libault M."/>
            <person name="Sethuraman A."/>
            <person name="Zhang X."/>
            <person name="Shinozaki K."/>
            <person name="Nguyen H."/>
            <person name="Wing R."/>
            <person name="Cregan P."/>
            <person name="Specht J."/>
            <person name="Grimwood J."/>
            <person name="Rokhsar D."/>
            <person name="Stacey G."/>
            <person name="Shoemaker R."/>
            <person name="Jackson S."/>
        </authorList>
    </citation>
    <scope>NUCLEOTIDE SEQUENCE</scope>
    <source>
        <tissue evidence="5">Callus</tissue>
    </source>
</reference>
<feature type="signal peptide" evidence="3">
    <location>
        <begin position="1"/>
        <end position="25"/>
    </location>
</feature>
<feature type="region of interest" description="Disordered" evidence="2">
    <location>
        <begin position="302"/>
        <end position="361"/>
    </location>
</feature>
<reference evidence="5 6" key="1">
    <citation type="journal article" date="2010" name="Nature">
        <title>Genome sequence of the palaeopolyploid soybean.</title>
        <authorList>
            <person name="Schmutz J."/>
            <person name="Cannon S.B."/>
            <person name="Schlueter J."/>
            <person name="Ma J."/>
            <person name="Mitros T."/>
            <person name="Nelson W."/>
            <person name="Hyten D.L."/>
            <person name="Song Q."/>
            <person name="Thelen J.J."/>
            <person name="Cheng J."/>
            <person name="Xu D."/>
            <person name="Hellsten U."/>
            <person name="May G.D."/>
            <person name="Yu Y."/>
            <person name="Sakurai T."/>
            <person name="Umezawa T."/>
            <person name="Bhattacharyya M.K."/>
            <person name="Sandhu D."/>
            <person name="Valliyodan B."/>
            <person name="Lindquist E."/>
            <person name="Peto M."/>
            <person name="Grant D."/>
            <person name="Shu S."/>
            <person name="Goodstein D."/>
            <person name="Barry K."/>
            <person name="Futrell-Griggs M."/>
            <person name="Abernathy B."/>
            <person name="Du J."/>
            <person name="Tian Z."/>
            <person name="Zhu L."/>
            <person name="Gill N."/>
            <person name="Joshi T."/>
            <person name="Libault M."/>
            <person name="Sethuraman A."/>
            <person name="Zhang X.-C."/>
            <person name="Shinozaki K."/>
            <person name="Nguyen H.T."/>
            <person name="Wing R.A."/>
            <person name="Cregan P."/>
            <person name="Specht J."/>
            <person name="Grimwood J."/>
            <person name="Rokhsar D."/>
            <person name="Stacey G."/>
            <person name="Shoemaker R.C."/>
            <person name="Jackson S.A."/>
        </authorList>
    </citation>
    <scope>NUCLEOTIDE SEQUENCE [LARGE SCALE GENOMIC DNA]</scope>
    <source>
        <strain evidence="6">cv. Williams 82</strain>
        <tissue evidence="5">Callus</tissue>
    </source>
</reference>
<dbReference type="SMR" id="K7LDE0"/>
<dbReference type="eggNOG" id="ENOG502RIKK">
    <property type="taxonomic scope" value="Eukaryota"/>
</dbReference>
<proteinExistence type="inferred from homology"/>
<dbReference type="SUPFAM" id="SSF82153">
    <property type="entry name" value="FAS1 domain"/>
    <property type="match status" value="2"/>
</dbReference>
<accession>K7LDE0</accession>
<dbReference type="PROSITE" id="PS50213">
    <property type="entry name" value="FAS1"/>
    <property type="match status" value="2"/>
</dbReference>
<evidence type="ECO:0000313" key="5">
    <source>
        <dbReference type="EMBL" id="KRH38227.1"/>
    </source>
</evidence>
<sequence>MASTTTTTFLILSFSLLLLLSVTAASPLLEAANILSAAGYECMALQLELASQTLQSHHSLTIFAPSDAAFEHHHHHPSLHLLRYHLLPHAFSLHSLTSLPFGASIPTLLPSHSLTVTTTNPHSISINNVSLNTTPIFQHPNLTIFSAHTFFNPHFHFQHQNPTPPPNPATCPPPLKTPLSHASHLLHSRNFSVVAAVLNLQFPAPCTGRELTLFAPPDNAITHLNLTELVPLLHRHLVPCKIAWRDLAALQDGTLIGTYERGFAINVTNTNTLLLNGVHVTFPEMYRGDWLVVHGVNHMLSGTHHGKRHPTHRAKKNDSYRVSVEEEQDGGDQESSSGFEDHRHREGEENSPHHYHFSAFH</sequence>
<feature type="compositionally biased region" description="Basic and acidic residues" evidence="2">
    <location>
        <begin position="339"/>
        <end position="352"/>
    </location>
</feature>
<dbReference type="EMBL" id="CM000842">
    <property type="protein sequence ID" value="KRH38227.1"/>
    <property type="molecule type" value="Genomic_DNA"/>
</dbReference>
<dbReference type="Pfam" id="PF02469">
    <property type="entry name" value="Fasciclin"/>
    <property type="match status" value="2"/>
</dbReference>
<evidence type="ECO:0000313" key="7">
    <source>
        <dbReference type="Proteomes" id="UP000008827"/>
    </source>
</evidence>
<evidence type="ECO:0000256" key="2">
    <source>
        <dbReference type="SAM" id="MobiDB-lite"/>
    </source>
</evidence>
<feature type="chain" id="PRO_5014581170" description="FAS1 domain-containing protein" evidence="3">
    <location>
        <begin position="26"/>
        <end position="361"/>
    </location>
</feature>
<dbReference type="Gramene" id="KRH38227">
    <property type="protein sequence ID" value="KRH38227"/>
    <property type="gene ID" value="GLYMA_09G119800"/>
</dbReference>
<dbReference type="PaxDb" id="3847-GLYMA09G21240.2"/>
<evidence type="ECO:0000256" key="3">
    <source>
        <dbReference type="SAM" id="SignalP"/>
    </source>
</evidence>
<dbReference type="PANTHER" id="PTHR33985">
    <property type="entry name" value="OS02G0491300 PROTEIN-RELATED"/>
    <property type="match status" value="1"/>
</dbReference>
<comment type="similarity">
    <text evidence="1">Belongs to the fasciclin-like AGP family.</text>
</comment>